<dbReference type="InterPro" id="IPR002048">
    <property type="entry name" value="EF_hand_dom"/>
</dbReference>
<dbReference type="STRING" id="743721.Psesu_0602"/>
<keyword evidence="5" id="KW-1185">Reference proteome</keyword>
<keyword evidence="2" id="KW-0732">Signal</keyword>
<dbReference type="Gene3D" id="1.10.238.10">
    <property type="entry name" value="EF-hand"/>
    <property type="match status" value="1"/>
</dbReference>
<dbReference type="Proteomes" id="UP000008632">
    <property type="component" value="Chromosome"/>
</dbReference>
<dbReference type="PROSITE" id="PS00018">
    <property type="entry name" value="EF_HAND_1"/>
    <property type="match status" value="1"/>
</dbReference>
<dbReference type="InterPro" id="IPR011992">
    <property type="entry name" value="EF-hand-dom_pair"/>
</dbReference>
<accession>E6WQL1</accession>
<feature type="domain" description="EF-hand" evidence="3">
    <location>
        <begin position="93"/>
        <end position="123"/>
    </location>
</feature>
<name>E6WQL1_PSEUU</name>
<protein>
    <recommendedName>
        <fullName evidence="3">EF-hand domain-containing protein</fullName>
    </recommendedName>
</protein>
<reference evidence="4 5" key="1">
    <citation type="submission" date="2011-01" db="EMBL/GenBank/DDBJ databases">
        <title>Complete sequence of Pseudoxanthomonas suwonensis 11-1.</title>
        <authorList>
            <consortium name="US DOE Joint Genome Institute"/>
            <person name="Lucas S."/>
            <person name="Copeland A."/>
            <person name="Lapidus A."/>
            <person name="Cheng J.-F."/>
            <person name="Goodwin L."/>
            <person name="Pitluck S."/>
            <person name="Teshima H."/>
            <person name="Detter J.C."/>
            <person name="Han C."/>
            <person name="Tapia R."/>
            <person name="Land M."/>
            <person name="Hauser L."/>
            <person name="Kyrpides N."/>
            <person name="Ivanova N."/>
            <person name="Ovchinnikova G."/>
            <person name="Siebers A.K."/>
            <person name="Allgaier M."/>
            <person name="Thelen M.P."/>
            <person name="Hugenholtz P."/>
            <person name="Gladden J."/>
            <person name="Woyke T."/>
        </authorList>
    </citation>
    <scope>NUCLEOTIDE SEQUENCE [LARGE SCALE GENOMIC DNA]</scope>
    <source>
        <strain evidence="5">11-1</strain>
    </source>
</reference>
<sequence length="123" mass="13157">MSRIHALTTALLLAVASGSALAQASTLPLPPPAPEPVAAPMQRQSGMAVLQGGHDERIVVRSFEPDSVVGEYRIDFEAMDANGDGFIDRREAAANPTLEGEFRAVDGNSDGRLDREELSGWIR</sequence>
<proteinExistence type="predicted"/>
<evidence type="ECO:0000313" key="5">
    <source>
        <dbReference type="Proteomes" id="UP000008632"/>
    </source>
</evidence>
<dbReference type="RefSeq" id="WP_013534290.1">
    <property type="nucleotide sequence ID" value="NC_014924.1"/>
</dbReference>
<feature type="chain" id="PRO_5003214965" description="EF-hand domain-containing protein" evidence="2">
    <location>
        <begin position="23"/>
        <end position="123"/>
    </location>
</feature>
<dbReference type="Pfam" id="PF13202">
    <property type="entry name" value="EF-hand_5"/>
    <property type="match status" value="2"/>
</dbReference>
<dbReference type="SUPFAM" id="SSF47473">
    <property type="entry name" value="EF-hand"/>
    <property type="match status" value="1"/>
</dbReference>
<evidence type="ECO:0000256" key="1">
    <source>
        <dbReference type="SAM" id="MobiDB-lite"/>
    </source>
</evidence>
<gene>
    <name evidence="4" type="ordered locus">Psesu_0602</name>
</gene>
<dbReference type="eggNOG" id="ENOG5033N6T">
    <property type="taxonomic scope" value="Bacteria"/>
</dbReference>
<evidence type="ECO:0000259" key="3">
    <source>
        <dbReference type="PROSITE" id="PS50222"/>
    </source>
</evidence>
<evidence type="ECO:0000313" key="4">
    <source>
        <dbReference type="EMBL" id="ADV26460.1"/>
    </source>
</evidence>
<dbReference type="HOGENOM" id="CLU_121975_0_0_6"/>
<dbReference type="GO" id="GO:0005509">
    <property type="term" value="F:calcium ion binding"/>
    <property type="evidence" value="ECO:0007669"/>
    <property type="project" value="InterPro"/>
</dbReference>
<dbReference type="InterPro" id="IPR018247">
    <property type="entry name" value="EF_Hand_1_Ca_BS"/>
</dbReference>
<evidence type="ECO:0000256" key="2">
    <source>
        <dbReference type="SAM" id="SignalP"/>
    </source>
</evidence>
<feature type="region of interest" description="Disordered" evidence="1">
    <location>
        <begin position="102"/>
        <end position="123"/>
    </location>
</feature>
<dbReference type="OrthoDB" id="6025648at2"/>
<dbReference type="EMBL" id="CP002446">
    <property type="protein sequence ID" value="ADV26460.1"/>
    <property type="molecule type" value="Genomic_DNA"/>
</dbReference>
<organism evidence="4 5">
    <name type="scientific">Pseudoxanthomonas suwonensis (strain 11-1)</name>
    <dbReference type="NCBI Taxonomy" id="743721"/>
    <lineage>
        <taxon>Bacteria</taxon>
        <taxon>Pseudomonadati</taxon>
        <taxon>Pseudomonadota</taxon>
        <taxon>Gammaproteobacteria</taxon>
        <taxon>Lysobacterales</taxon>
        <taxon>Lysobacteraceae</taxon>
        <taxon>Pseudoxanthomonas</taxon>
    </lineage>
</organism>
<dbReference type="KEGG" id="psu:Psesu_0602"/>
<dbReference type="PROSITE" id="PS50222">
    <property type="entry name" value="EF_HAND_2"/>
    <property type="match status" value="1"/>
</dbReference>
<dbReference type="AlphaFoldDB" id="E6WQL1"/>
<feature type="signal peptide" evidence="2">
    <location>
        <begin position="1"/>
        <end position="22"/>
    </location>
</feature>